<feature type="region of interest" description="Disordered" evidence="1">
    <location>
        <begin position="1"/>
        <end position="62"/>
    </location>
</feature>
<sequence>MDIVSSHSWSRSNQTRRRSTSLSLKKPKQRRVGENAKEEIGKKSERKQSKNRGEKELCEISQPRRNSLRKRLFVAKSIRNTFLSSAKVFAAANPRMAHECHFAAQEPPFRSCEVLDAASISVHPVQSSPPPKHHQFVMARTRGAKSSSPSSRKPAPREAPVQASTSEPPRPEVAPLPSPVPSPEPSPVPSPAPPTKPQASHPPPSEPQIPSGPAPEEILRRPMLTQPPIEGNLDCRTRPFHSELCFETAAFQLRLELEGSFQLLQRYRME</sequence>
<feature type="region of interest" description="Disordered" evidence="1">
    <location>
        <begin position="139"/>
        <end position="217"/>
    </location>
</feature>
<evidence type="ECO:0000313" key="2">
    <source>
        <dbReference type="EMBL" id="RVW73731.1"/>
    </source>
</evidence>
<dbReference type="EMBL" id="QGNW01000385">
    <property type="protein sequence ID" value="RVW73731.1"/>
    <property type="molecule type" value="Genomic_DNA"/>
</dbReference>
<name>A0A438GND9_VITVI</name>
<organism evidence="2 3">
    <name type="scientific">Vitis vinifera</name>
    <name type="common">Grape</name>
    <dbReference type="NCBI Taxonomy" id="29760"/>
    <lineage>
        <taxon>Eukaryota</taxon>
        <taxon>Viridiplantae</taxon>
        <taxon>Streptophyta</taxon>
        <taxon>Embryophyta</taxon>
        <taxon>Tracheophyta</taxon>
        <taxon>Spermatophyta</taxon>
        <taxon>Magnoliopsida</taxon>
        <taxon>eudicotyledons</taxon>
        <taxon>Gunneridae</taxon>
        <taxon>Pentapetalae</taxon>
        <taxon>rosids</taxon>
        <taxon>Vitales</taxon>
        <taxon>Vitaceae</taxon>
        <taxon>Viteae</taxon>
        <taxon>Vitis</taxon>
    </lineage>
</organism>
<gene>
    <name evidence="2" type="ORF">CK203_054978</name>
</gene>
<comment type="caution">
    <text evidence="2">The sequence shown here is derived from an EMBL/GenBank/DDBJ whole genome shotgun (WGS) entry which is preliminary data.</text>
</comment>
<feature type="compositionally biased region" description="Pro residues" evidence="1">
    <location>
        <begin position="171"/>
        <end position="213"/>
    </location>
</feature>
<dbReference type="AlphaFoldDB" id="A0A438GND9"/>
<evidence type="ECO:0000256" key="1">
    <source>
        <dbReference type="SAM" id="MobiDB-lite"/>
    </source>
</evidence>
<dbReference type="Proteomes" id="UP000288805">
    <property type="component" value="Unassembled WGS sequence"/>
</dbReference>
<protein>
    <submittedName>
        <fullName evidence="2">Uncharacterized protein</fullName>
    </submittedName>
</protein>
<reference evidence="2 3" key="1">
    <citation type="journal article" date="2018" name="PLoS Genet.">
        <title>Population sequencing reveals clonal diversity and ancestral inbreeding in the grapevine cultivar Chardonnay.</title>
        <authorList>
            <person name="Roach M.J."/>
            <person name="Johnson D.L."/>
            <person name="Bohlmann J."/>
            <person name="van Vuuren H.J."/>
            <person name="Jones S.J."/>
            <person name="Pretorius I.S."/>
            <person name="Schmidt S.A."/>
            <person name="Borneman A.R."/>
        </authorList>
    </citation>
    <scope>NUCLEOTIDE SEQUENCE [LARGE SCALE GENOMIC DNA]</scope>
    <source>
        <strain evidence="3">cv. Chardonnay</strain>
        <tissue evidence="2">Leaf</tissue>
    </source>
</reference>
<feature type="compositionally biased region" description="Low complexity" evidence="1">
    <location>
        <begin position="144"/>
        <end position="153"/>
    </location>
</feature>
<feature type="compositionally biased region" description="Basic residues" evidence="1">
    <location>
        <begin position="14"/>
        <end position="30"/>
    </location>
</feature>
<proteinExistence type="predicted"/>
<accession>A0A438GND9</accession>
<feature type="compositionally biased region" description="Basic and acidic residues" evidence="1">
    <location>
        <begin position="31"/>
        <end position="58"/>
    </location>
</feature>
<evidence type="ECO:0000313" key="3">
    <source>
        <dbReference type="Proteomes" id="UP000288805"/>
    </source>
</evidence>